<dbReference type="InterPro" id="IPR051706">
    <property type="entry name" value="Glycosyltransferase_domain"/>
</dbReference>
<reference evidence="3" key="1">
    <citation type="journal article" date="2021" name="Science">
        <title>Hunting the eagle killer: A cyanobacterial neurotoxin causes vacuolar myelinopathy.</title>
        <authorList>
            <person name="Breinlinger S."/>
            <person name="Phillips T.J."/>
            <person name="Haram B.N."/>
            <person name="Mares J."/>
            <person name="Martinez Yerena J.A."/>
            <person name="Hrouzek P."/>
            <person name="Sobotka R."/>
            <person name="Henderson W.M."/>
            <person name="Schmieder P."/>
            <person name="Williams S.M."/>
            <person name="Lauderdale J.D."/>
            <person name="Wilde H.D."/>
            <person name="Gerrin W."/>
            <person name="Kust A."/>
            <person name="Washington J.W."/>
            <person name="Wagner C."/>
            <person name="Geier B."/>
            <person name="Liebeke M."/>
            <person name="Enke H."/>
            <person name="Niedermeyer T.H.J."/>
            <person name="Wilde S.B."/>
        </authorList>
    </citation>
    <scope>NUCLEOTIDE SEQUENCE [LARGE SCALE GENOMIC DNA]</scope>
    <source>
        <strain evidence="3">Thurmond2011</strain>
    </source>
</reference>
<dbReference type="Proteomes" id="UP000667802">
    <property type="component" value="Unassembled WGS sequence"/>
</dbReference>
<dbReference type="GO" id="GO:0051999">
    <property type="term" value="P:mannosyl-inositol phosphorylceramide biosynthetic process"/>
    <property type="evidence" value="ECO:0007669"/>
    <property type="project" value="TreeGrafter"/>
</dbReference>
<evidence type="ECO:0000313" key="3">
    <source>
        <dbReference type="Proteomes" id="UP000667802"/>
    </source>
</evidence>
<dbReference type="PANTHER" id="PTHR32385">
    <property type="entry name" value="MANNOSYL PHOSPHORYLINOSITOL CERAMIDE SYNTHASE"/>
    <property type="match status" value="1"/>
</dbReference>
<dbReference type="SUPFAM" id="SSF53448">
    <property type="entry name" value="Nucleotide-diphospho-sugar transferases"/>
    <property type="match status" value="1"/>
</dbReference>
<name>A0AAP5IBE7_9CYAN</name>
<evidence type="ECO:0000313" key="2">
    <source>
        <dbReference type="EMBL" id="MDR9897012.1"/>
    </source>
</evidence>
<dbReference type="EMBL" id="JAALHA020000010">
    <property type="protein sequence ID" value="MDR9897012.1"/>
    <property type="molecule type" value="Genomic_DNA"/>
</dbReference>
<dbReference type="Pfam" id="PF04488">
    <property type="entry name" value="Gly_transf_sug"/>
    <property type="match status" value="1"/>
</dbReference>
<gene>
    <name evidence="2" type="ORF">G7B40_020930</name>
</gene>
<dbReference type="GO" id="GO:0000030">
    <property type="term" value="F:mannosyltransferase activity"/>
    <property type="evidence" value="ECO:0007669"/>
    <property type="project" value="TreeGrafter"/>
</dbReference>
<proteinExistence type="predicted"/>
<dbReference type="InterPro" id="IPR007577">
    <property type="entry name" value="GlycoTrfase_DXD_sugar-bd_CS"/>
</dbReference>
<comment type="caution">
    <text evidence="2">The sequence shown here is derived from an EMBL/GenBank/DDBJ whole genome shotgun (WGS) entry which is preliminary data.</text>
</comment>
<protein>
    <submittedName>
        <fullName evidence="2">Glycosyltransferase</fullName>
    </submittedName>
</protein>
<dbReference type="PANTHER" id="PTHR32385:SF15">
    <property type="entry name" value="INOSITOL PHOSPHOCERAMIDE MANNOSYLTRANSFERASE 1"/>
    <property type="match status" value="1"/>
</dbReference>
<evidence type="ECO:0000256" key="1">
    <source>
        <dbReference type="ARBA" id="ARBA00022679"/>
    </source>
</evidence>
<dbReference type="Gene3D" id="3.90.550.20">
    <property type="match status" value="1"/>
</dbReference>
<organism evidence="2 3">
    <name type="scientific">Aetokthonos hydrillicola Thurmond2011</name>
    <dbReference type="NCBI Taxonomy" id="2712845"/>
    <lineage>
        <taxon>Bacteria</taxon>
        <taxon>Bacillati</taxon>
        <taxon>Cyanobacteriota</taxon>
        <taxon>Cyanophyceae</taxon>
        <taxon>Nostocales</taxon>
        <taxon>Hapalosiphonaceae</taxon>
        <taxon>Aetokthonos</taxon>
    </lineage>
</organism>
<dbReference type="InterPro" id="IPR029044">
    <property type="entry name" value="Nucleotide-diphossugar_trans"/>
</dbReference>
<keyword evidence="3" id="KW-1185">Reference proteome</keyword>
<dbReference type="GO" id="GO:0016020">
    <property type="term" value="C:membrane"/>
    <property type="evidence" value="ECO:0007669"/>
    <property type="project" value="GOC"/>
</dbReference>
<accession>A0AAP5IBE7</accession>
<dbReference type="RefSeq" id="WP_208340922.1">
    <property type="nucleotide sequence ID" value="NZ_CAWQFN010000753.1"/>
</dbReference>
<keyword evidence="1" id="KW-0808">Transferase</keyword>
<dbReference type="AlphaFoldDB" id="A0AAP5IBE7"/>
<sequence>MNKIPKIIHQIYFPGEAALPENYSRYRQTVLDLHPDWEYYFWDEQKCRKFLEDNYPWFLEVYDSYPSKFIQRCDSIRYFLLYHYGGFYIDLDIEFLKPLDDLLEDYELILSKIVGFSNAIMGSVPKHPLWPKVFEELDKRKLGIRRKFDPLFLFRNIQEYSVCYSTGPLLLDDCVIAEKYHEKSTVRVCPGYIFEPDAPMEFNGKIIKWQDKSVSYSIHHMTNGWLSRHSKLVSAFFGFFIETYWALGGFLPLPKSRLSKINISQKSRVKTSTQEKKEIYS</sequence>